<evidence type="ECO:0000256" key="3">
    <source>
        <dbReference type="SAM" id="Phobius"/>
    </source>
</evidence>
<reference evidence="5" key="1">
    <citation type="submission" date="2020-06" db="EMBL/GenBank/DDBJ databases">
        <title>Whole Genome Sequence of Bradyrhizobium sp. Strain 323S2.</title>
        <authorList>
            <person name="Bromfield E.S.P."/>
        </authorList>
    </citation>
    <scope>NUCLEOTIDE SEQUENCE [LARGE SCALE GENOMIC DNA]</scope>
    <source>
        <strain evidence="5">323S2</strain>
    </source>
</reference>
<feature type="transmembrane region" description="Helical" evidence="3">
    <location>
        <begin position="71"/>
        <end position="90"/>
    </location>
</feature>
<comment type="similarity">
    <text evidence="1 2">Belongs to the peptidase A24 family.</text>
</comment>
<gene>
    <name evidence="5" type="ORF">G6321_02425</name>
</gene>
<dbReference type="Gene3D" id="1.20.120.1220">
    <property type="match status" value="1"/>
</dbReference>
<evidence type="ECO:0000256" key="2">
    <source>
        <dbReference type="RuleBase" id="RU003793"/>
    </source>
</evidence>
<feature type="transmembrane region" description="Helical" evidence="3">
    <location>
        <begin position="137"/>
        <end position="160"/>
    </location>
</feature>
<dbReference type="PANTHER" id="PTHR30487">
    <property type="entry name" value="TYPE 4 PREPILIN-LIKE PROTEINS LEADER PEPTIDE-PROCESSING ENZYME"/>
    <property type="match status" value="1"/>
</dbReference>
<protein>
    <submittedName>
        <fullName evidence="5">Prepilin peptidase</fullName>
    </submittedName>
</protein>
<sequence>MAYFNRNSTGGKSEVVQSNLVFAVVVFVFVVASLMIAPGADGLLGAYLAALMLAIAANDARHYLIPNELTAAAFALALLRAGAFVPDIGVEALLWPVARAAAVALPLLLLMTFYRRWRGRDGLGLGDVKLAAVCGAWLDLATVVAVIELAALAAIAAYLANAALRKERLRRTAFLPFGLFLAPAIWVGWLGESWYTNWLGSWPG</sequence>
<feature type="transmembrane region" description="Helical" evidence="3">
    <location>
        <begin position="172"/>
        <end position="191"/>
    </location>
</feature>
<feature type="transmembrane region" description="Helical" evidence="3">
    <location>
        <begin position="20"/>
        <end position="37"/>
    </location>
</feature>
<dbReference type="GO" id="GO:0006465">
    <property type="term" value="P:signal peptide processing"/>
    <property type="evidence" value="ECO:0007669"/>
    <property type="project" value="TreeGrafter"/>
</dbReference>
<dbReference type="PRINTS" id="PR00864">
    <property type="entry name" value="PREPILNPTASE"/>
</dbReference>
<dbReference type="GO" id="GO:0004190">
    <property type="term" value="F:aspartic-type endopeptidase activity"/>
    <property type="evidence" value="ECO:0007669"/>
    <property type="project" value="InterPro"/>
</dbReference>
<dbReference type="InterPro" id="IPR050882">
    <property type="entry name" value="Prepilin_peptidase/N-MTase"/>
</dbReference>
<evidence type="ECO:0000256" key="1">
    <source>
        <dbReference type="ARBA" id="ARBA00005801"/>
    </source>
</evidence>
<proteinExistence type="inferred from homology"/>
<keyword evidence="3" id="KW-0472">Membrane</keyword>
<evidence type="ECO:0000259" key="4">
    <source>
        <dbReference type="Pfam" id="PF01478"/>
    </source>
</evidence>
<dbReference type="AlphaFoldDB" id="A0A7Z0TPG7"/>
<dbReference type="InterPro" id="IPR000045">
    <property type="entry name" value="Prepilin_IV_endopep_pep"/>
</dbReference>
<dbReference type="InterPro" id="IPR014032">
    <property type="entry name" value="Peptidase_A24A_bac"/>
</dbReference>
<accession>A0A7Z0TPG7</accession>
<comment type="caution">
    <text evidence="5">The sequence shown here is derived from an EMBL/GenBank/DDBJ whole genome shotgun (WGS) entry which is preliminary data.</text>
</comment>
<dbReference type="GO" id="GO:0005886">
    <property type="term" value="C:plasma membrane"/>
    <property type="evidence" value="ECO:0007669"/>
    <property type="project" value="TreeGrafter"/>
</dbReference>
<feature type="domain" description="Prepilin type IV endopeptidase peptidase" evidence="4">
    <location>
        <begin position="47"/>
        <end position="156"/>
    </location>
</feature>
<evidence type="ECO:0000313" key="5">
    <source>
        <dbReference type="EMBL" id="NYY87320.1"/>
    </source>
</evidence>
<dbReference type="Pfam" id="PF01478">
    <property type="entry name" value="Peptidase_A24"/>
    <property type="match status" value="1"/>
</dbReference>
<name>A0A7Z0TPG7_9BRAD</name>
<organism evidence="5">
    <name type="scientific">Bradyrhizobium barranii subsp. barranii</name>
    <dbReference type="NCBI Taxonomy" id="2823807"/>
    <lineage>
        <taxon>Bacteria</taxon>
        <taxon>Pseudomonadati</taxon>
        <taxon>Pseudomonadota</taxon>
        <taxon>Alphaproteobacteria</taxon>
        <taxon>Hyphomicrobiales</taxon>
        <taxon>Nitrobacteraceae</taxon>
        <taxon>Bradyrhizobium</taxon>
        <taxon>Bradyrhizobium barranii</taxon>
    </lineage>
</organism>
<keyword evidence="3" id="KW-1133">Transmembrane helix</keyword>
<dbReference type="PANTHER" id="PTHR30487:SF0">
    <property type="entry name" value="PREPILIN LEADER PEPTIDASE_N-METHYLTRANSFERASE-RELATED"/>
    <property type="match status" value="1"/>
</dbReference>
<keyword evidence="3" id="KW-0812">Transmembrane</keyword>
<feature type="transmembrane region" description="Helical" evidence="3">
    <location>
        <begin position="97"/>
        <end position="117"/>
    </location>
</feature>
<dbReference type="EMBL" id="JACBFH010000001">
    <property type="protein sequence ID" value="NYY87320.1"/>
    <property type="molecule type" value="Genomic_DNA"/>
</dbReference>